<evidence type="ECO:0000313" key="1">
    <source>
        <dbReference type="EMBL" id="SNC64023.1"/>
    </source>
</evidence>
<organism evidence="1 2">
    <name type="scientific">Polynucleobacter victoriensis</name>
    <dbReference type="NCBI Taxonomy" id="2049319"/>
    <lineage>
        <taxon>Bacteria</taxon>
        <taxon>Pseudomonadati</taxon>
        <taxon>Pseudomonadota</taxon>
        <taxon>Betaproteobacteria</taxon>
        <taxon>Burkholderiales</taxon>
        <taxon>Burkholderiaceae</taxon>
        <taxon>Polynucleobacter</taxon>
    </lineage>
</organism>
<accession>A0A212TDC2</accession>
<sequence length="257" mass="29466">MSIAKICFGQVRHARLKPAKNSFAYSVFTLRIPMRKRMYSPVGIGQFGLGDNQFSWLSFYDRDHGDGRDNSLEWATSLVKNQGITDIDGEVWLQTFPRVLGYVFNPVSFWFFENAIGQTKAILAEVNNTFGERHCYLLAHPDSKNIEWGESHVSNKVFHVSPFCEVKGHYVFRFFSKNSPKQHVARIEYHDQGPLLITSVNGVEHNISIKNLIWSAIRYPAMSIGVIARIHWQALRLWLKGVQFHSKPEPPSVEVSK</sequence>
<dbReference type="InterPro" id="IPR010775">
    <property type="entry name" value="DUF1365"/>
</dbReference>
<dbReference type="OrthoDB" id="9778801at2"/>
<dbReference type="Pfam" id="PF07103">
    <property type="entry name" value="DUF1365"/>
    <property type="match status" value="1"/>
</dbReference>
<name>A0A212TDC2_9BURK</name>
<dbReference type="RefSeq" id="WP_088812851.1">
    <property type="nucleotide sequence ID" value="NZ_FYEX01000001.1"/>
</dbReference>
<dbReference type="PANTHER" id="PTHR33973:SF4">
    <property type="entry name" value="OS07G0153300 PROTEIN"/>
    <property type="match status" value="1"/>
</dbReference>
<reference evidence="1 2" key="1">
    <citation type="submission" date="2017-06" db="EMBL/GenBank/DDBJ databases">
        <authorList>
            <person name="Kim H.J."/>
            <person name="Triplett B.A."/>
        </authorList>
    </citation>
    <scope>NUCLEOTIDE SEQUENCE [LARGE SCALE GENOMIC DNA]</scope>
    <source>
        <strain evidence="1 2">MWH-VicM1</strain>
    </source>
</reference>
<dbReference type="PANTHER" id="PTHR33973">
    <property type="entry name" value="OS07G0153300 PROTEIN"/>
    <property type="match status" value="1"/>
</dbReference>
<dbReference type="EMBL" id="FYEX01000001">
    <property type="protein sequence ID" value="SNC64023.1"/>
    <property type="molecule type" value="Genomic_DNA"/>
</dbReference>
<evidence type="ECO:0008006" key="3">
    <source>
        <dbReference type="Google" id="ProtNLM"/>
    </source>
</evidence>
<dbReference type="Proteomes" id="UP000197215">
    <property type="component" value="Unassembled WGS sequence"/>
</dbReference>
<proteinExistence type="predicted"/>
<evidence type="ECO:0000313" key="2">
    <source>
        <dbReference type="Proteomes" id="UP000197215"/>
    </source>
</evidence>
<gene>
    <name evidence="1" type="ORF">SAMN06295916_1007</name>
</gene>
<protein>
    <recommendedName>
        <fullName evidence="3">DUF1365 domain-containing protein</fullName>
    </recommendedName>
</protein>
<keyword evidence="2" id="KW-1185">Reference proteome</keyword>
<dbReference type="AlphaFoldDB" id="A0A212TDC2"/>